<dbReference type="Pfam" id="PF01594">
    <property type="entry name" value="AI-2E_transport"/>
    <property type="match status" value="1"/>
</dbReference>
<feature type="transmembrane region" description="Helical" evidence="6">
    <location>
        <begin position="161"/>
        <end position="183"/>
    </location>
</feature>
<dbReference type="PANTHER" id="PTHR21716">
    <property type="entry name" value="TRANSMEMBRANE PROTEIN"/>
    <property type="match status" value="1"/>
</dbReference>
<comment type="subcellular location">
    <subcellularLocation>
        <location evidence="1">Membrane</location>
        <topology evidence="1">Multi-pass membrane protein</topology>
    </subcellularLocation>
</comment>
<feature type="transmembrane region" description="Helical" evidence="6">
    <location>
        <begin position="248"/>
        <end position="277"/>
    </location>
</feature>
<proteinExistence type="inferred from homology"/>
<gene>
    <name evidence="7" type="ORF">GCM10007140_24250</name>
</gene>
<reference evidence="7" key="1">
    <citation type="journal article" date="2014" name="Int. J. Syst. Evol. Microbiol.">
        <title>Complete genome sequence of Corynebacterium casei LMG S-19264T (=DSM 44701T), isolated from a smear-ripened cheese.</title>
        <authorList>
            <consortium name="US DOE Joint Genome Institute (JGI-PGF)"/>
            <person name="Walter F."/>
            <person name="Albersmeier A."/>
            <person name="Kalinowski J."/>
            <person name="Ruckert C."/>
        </authorList>
    </citation>
    <scope>NUCLEOTIDE SEQUENCE</scope>
    <source>
        <strain evidence="7">CGMCC 1.12698</strain>
    </source>
</reference>
<evidence type="ECO:0000256" key="6">
    <source>
        <dbReference type="SAM" id="Phobius"/>
    </source>
</evidence>
<feature type="transmembrane region" description="Helical" evidence="6">
    <location>
        <begin position="74"/>
        <end position="95"/>
    </location>
</feature>
<comment type="similarity">
    <text evidence="2">Belongs to the autoinducer-2 exporter (AI-2E) (TC 2.A.86) family.</text>
</comment>
<accession>A0A917ATK6</accession>
<organism evidence="7 8">
    <name type="scientific">Priestia taiwanensis</name>
    <dbReference type="NCBI Taxonomy" id="1347902"/>
    <lineage>
        <taxon>Bacteria</taxon>
        <taxon>Bacillati</taxon>
        <taxon>Bacillota</taxon>
        <taxon>Bacilli</taxon>
        <taxon>Bacillales</taxon>
        <taxon>Bacillaceae</taxon>
        <taxon>Priestia</taxon>
    </lineage>
</organism>
<name>A0A917ATK6_9BACI</name>
<evidence type="ECO:0000256" key="3">
    <source>
        <dbReference type="ARBA" id="ARBA00022692"/>
    </source>
</evidence>
<evidence type="ECO:0000256" key="5">
    <source>
        <dbReference type="ARBA" id="ARBA00023136"/>
    </source>
</evidence>
<dbReference type="Proteomes" id="UP000605259">
    <property type="component" value="Unassembled WGS sequence"/>
</dbReference>
<dbReference type="EMBL" id="BMFK01000001">
    <property type="protein sequence ID" value="GGE73519.1"/>
    <property type="molecule type" value="Genomic_DNA"/>
</dbReference>
<keyword evidence="3 6" id="KW-0812">Transmembrane</keyword>
<feature type="transmembrane region" description="Helical" evidence="6">
    <location>
        <begin position="283"/>
        <end position="303"/>
    </location>
</feature>
<evidence type="ECO:0000256" key="2">
    <source>
        <dbReference type="ARBA" id="ARBA00009773"/>
    </source>
</evidence>
<dbReference type="PANTHER" id="PTHR21716:SF69">
    <property type="entry name" value="TRANSPORT PROTEIN YUBA-RELATED"/>
    <property type="match status" value="1"/>
</dbReference>
<keyword evidence="4 6" id="KW-1133">Transmembrane helix</keyword>
<evidence type="ECO:0000256" key="4">
    <source>
        <dbReference type="ARBA" id="ARBA00022989"/>
    </source>
</evidence>
<dbReference type="GO" id="GO:0055085">
    <property type="term" value="P:transmembrane transport"/>
    <property type="evidence" value="ECO:0007669"/>
    <property type="project" value="TreeGrafter"/>
</dbReference>
<keyword evidence="5 6" id="KW-0472">Membrane</keyword>
<dbReference type="GO" id="GO:0016020">
    <property type="term" value="C:membrane"/>
    <property type="evidence" value="ECO:0007669"/>
    <property type="project" value="UniProtKB-SubCell"/>
</dbReference>
<sequence>MFQSKFFRACYGILLVFLIVYLGTKIDFIFKPIVVLFNTIFFPLLIAGVLYYLFRPIVFFLEKKKIPRTLSILLIYIGAAALFTLLIITVFPILWKQITDLINQIPAFADEITFMVKDVMDSKWFMEVQQTSAFNLDSIISTATGYATEFLKGITTNITGFIGVVTNVVMIFVTVPIVLFYLLKEGEKAPVNLLRFLPKNRRENGRAILTQMDDTISSYIQGQVLVSTCVGTLLLIGYWIIGIEYALLLAIAAMLTNVIPYLGPILATIPALFVALADDNSMMVVYVLIVMTVAQQIESNFISPQIMGNKLEMHPITIIFIILAAGSLAGVLGVILAVPFYAIMKVLVSNIYRLIMLRYPEEK</sequence>
<dbReference type="InterPro" id="IPR002549">
    <property type="entry name" value="AI-2E-like"/>
</dbReference>
<dbReference type="AlphaFoldDB" id="A0A917ATK6"/>
<dbReference type="RefSeq" id="WP_188388590.1">
    <property type="nucleotide sequence ID" value="NZ_BMFK01000001.1"/>
</dbReference>
<protein>
    <submittedName>
        <fullName evidence="7">AI-2E family transporter</fullName>
    </submittedName>
</protein>
<feature type="transmembrane region" description="Helical" evidence="6">
    <location>
        <begin position="315"/>
        <end position="344"/>
    </location>
</feature>
<keyword evidence="8" id="KW-1185">Reference proteome</keyword>
<evidence type="ECO:0000313" key="8">
    <source>
        <dbReference type="Proteomes" id="UP000605259"/>
    </source>
</evidence>
<feature type="transmembrane region" description="Helical" evidence="6">
    <location>
        <begin position="219"/>
        <end position="241"/>
    </location>
</feature>
<feature type="transmembrane region" description="Helical" evidence="6">
    <location>
        <begin position="6"/>
        <end position="23"/>
    </location>
</feature>
<feature type="transmembrane region" description="Helical" evidence="6">
    <location>
        <begin position="35"/>
        <end position="54"/>
    </location>
</feature>
<comment type="caution">
    <text evidence="7">The sequence shown here is derived from an EMBL/GenBank/DDBJ whole genome shotgun (WGS) entry which is preliminary data.</text>
</comment>
<evidence type="ECO:0000256" key="1">
    <source>
        <dbReference type="ARBA" id="ARBA00004141"/>
    </source>
</evidence>
<evidence type="ECO:0000313" key="7">
    <source>
        <dbReference type="EMBL" id="GGE73519.1"/>
    </source>
</evidence>
<reference evidence="7" key="2">
    <citation type="submission" date="2020-09" db="EMBL/GenBank/DDBJ databases">
        <authorList>
            <person name="Sun Q."/>
            <person name="Zhou Y."/>
        </authorList>
    </citation>
    <scope>NUCLEOTIDE SEQUENCE</scope>
    <source>
        <strain evidence="7">CGMCC 1.12698</strain>
    </source>
</reference>